<keyword evidence="1" id="KW-0812">Transmembrane</keyword>
<organism evidence="2 3">
    <name type="scientific">Penicillium roqueforti (strain FM164)</name>
    <dbReference type="NCBI Taxonomy" id="1365484"/>
    <lineage>
        <taxon>Eukaryota</taxon>
        <taxon>Fungi</taxon>
        <taxon>Dikarya</taxon>
        <taxon>Ascomycota</taxon>
        <taxon>Pezizomycotina</taxon>
        <taxon>Eurotiomycetes</taxon>
        <taxon>Eurotiomycetidae</taxon>
        <taxon>Eurotiales</taxon>
        <taxon>Aspergillaceae</taxon>
        <taxon>Penicillium</taxon>
    </lineage>
</organism>
<reference evidence="2" key="1">
    <citation type="journal article" date="2014" name="Nat. Commun.">
        <title>Multiple recent horizontal transfers of a large genomic region in cheese making fungi.</title>
        <authorList>
            <person name="Cheeseman K."/>
            <person name="Ropars J."/>
            <person name="Renault P."/>
            <person name="Dupont J."/>
            <person name="Gouzy J."/>
            <person name="Branca A."/>
            <person name="Abraham A.L."/>
            <person name="Ceppi M."/>
            <person name="Conseiller E."/>
            <person name="Debuchy R."/>
            <person name="Malagnac F."/>
            <person name="Goarin A."/>
            <person name="Silar P."/>
            <person name="Lacoste S."/>
            <person name="Sallet E."/>
            <person name="Bensimon A."/>
            <person name="Giraud T."/>
            <person name="Brygoo Y."/>
        </authorList>
    </citation>
    <scope>NUCLEOTIDE SEQUENCE [LARGE SCALE GENOMIC DNA]</scope>
    <source>
        <strain evidence="2">FM164</strain>
    </source>
</reference>
<dbReference type="Proteomes" id="UP000030686">
    <property type="component" value="Unassembled WGS sequence"/>
</dbReference>
<dbReference type="AlphaFoldDB" id="W6Q5S2"/>
<evidence type="ECO:0000313" key="2">
    <source>
        <dbReference type="EMBL" id="CDM31321.1"/>
    </source>
</evidence>
<evidence type="ECO:0000313" key="3">
    <source>
        <dbReference type="Proteomes" id="UP000030686"/>
    </source>
</evidence>
<dbReference type="EMBL" id="HG792016">
    <property type="protein sequence ID" value="CDM31321.1"/>
    <property type="molecule type" value="Genomic_DNA"/>
</dbReference>
<name>W6Q5S2_PENRF</name>
<keyword evidence="3" id="KW-1185">Reference proteome</keyword>
<evidence type="ECO:0000256" key="1">
    <source>
        <dbReference type="SAM" id="Phobius"/>
    </source>
</evidence>
<keyword evidence="1" id="KW-0472">Membrane</keyword>
<proteinExistence type="predicted"/>
<feature type="transmembrane region" description="Helical" evidence="1">
    <location>
        <begin position="23"/>
        <end position="43"/>
    </location>
</feature>
<keyword evidence="1" id="KW-1133">Transmembrane helix</keyword>
<gene>
    <name evidence="2" type="ORF">PROQFM164_S02g001471</name>
</gene>
<sequence length="49" mass="5456">MAPKRSAVYSLEVPVPFTRQDKWLSLFYGCLCTALVVYIQALLPGNAQP</sequence>
<accession>W6Q5S2</accession>
<protein>
    <submittedName>
        <fullName evidence="2">Genomic scaffold, ProqFM164S02</fullName>
    </submittedName>
</protein>